<dbReference type="Pfam" id="PF04082">
    <property type="entry name" value="Fungal_trans"/>
    <property type="match status" value="1"/>
</dbReference>
<dbReference type="EMBL" id="KV407455">
    <property type="protein sequence ID" value="KZF25369.1"/>
    <property type="molecule type" value="Genomic_DNA"/>
</dbReference>
<gene>
    <name evidence="10" type="ORF">L228DRAFT_258802</name>
</gene>
<dbReference type="OMA" id="LNHNPKQ"/>
<evidence type="ECO:0000256" key="7">
    <source>
        <dbReference type="PROSITE-ProRule" id="PRU00042"/>
    </source>
</evidence>
<dbReference type="PANTHER" id="PTHR40626:SF11">
    <property type="entry name" value="ZINC FINGER PROTEIN YPR022C"/>
    <property type="match status" value="1"/>
</dbReference>
<dbReference type="SMART" id="SM00355">
    <property type="entry name" value="ZnF_C2H2"/>
    <property type="match status" value="2"/>
</dbReference>
<dbReference type="GO" id="GO:0000981">
    <property type="term" value="F:DNA-binding transcription factor activity, RNA polymerase II-specific"/>
    <property type="evidence" value="ECO:0007669"/>
    <property type="project" value="InterPro"/>
</dbReference>
<dbReference type="InterPro" id="IPR013087">
    <property type="entry name" value="Znf_C2H2_type"/>
</dbReference>
<feature type="compositionally biased region" description="Polar residues" evidence="8">
    <location>
        <begin position="167"/>
        <end position="191"/>
    </location>
</feature>
<feature type="compositionally biased region" description="Basic and acidic residues" evidence="8">
    <location>
        <begin position="88"/>
        <end position="100"/>
    </location>
</feature>
<dbReference type="GO" id="GO:0000978">
    <property type="term" value="F:RNA polymerase II cis-regulatory region sequence-specific DNA binding"/>
    <property type="evidence" value="ECO:0007669"/>
    <property type="project" value="InterPro"/>
</dbReference>
<keyword evidence="4 7" id="KW-0863">Zinc-finger</keyword>
<evidence type="ECO:0000313" key="11">
    <source>
        <dbReference type="Proteomes" id="UP000076632"/>
    </source>
</evidence>
<evidence type="ECO:0000256" key="1">
    <source>
        <dbReference type="ARBA" id="ARBA00004123"/>
    </source>
</evidence>
<organism evidence="10 11">
    <name type="scientific">Xylona heveae (strain CBS 132557 / TC161)</name>
    <dbReference type="NCBI Taxonomy" id="1328760"/>
    <lineage>
        <taxon>Eukaryota</taxon>
        <taxon>Fungi</taxon>
        <taxon>Dikarya</taxon>
        <taxon>Ascomycota</taxon>
        <taxon>Pezizomycotina</taxon>
        <taxon>Xylonomycetes</taxon>
        <taxon>Xylonales</taxon>
        <taxon>Xylonaceae</taxon>
        <taxon>Xylona</taxon>
    </lineage>
</organism>
<keyword evidence="6" id="KW-0539">Nucleus</keyword>
<dbReference type="STRING" id="1328760.A0A165ITJ5"/>
<feature type="domain" description="C2H2-type" evidence="9">
    <location>
        <begin position="94"/>
        <end position="123"/>
    </location>
</feature>
<feature type="compositionally biased region" description="Basic and acidic residues" evidence="8">
    <location>
        <begin position="51"/>
        <end position="72"/>
    </location>
</feature>
<dbReference type="GeneID" id="28899243"/>
<keyword evidence="11" id="KW-1185">Reference proteome</keyword>
<feature type="region of interest" description="Disordered" evidence="8">
    <location>
        <begin position="707"/>
        <end position="736"/>
    </location>
</feature>
<feature type="compositionally biased region" description="Basic residues" evidence="8">
    <location>
        <begin position="145"/>
        <end position="155"/>
    </location>
</feature>
<reference evidence="10 11" key="1">
    <citation type="journal article" date="2016" name="Fungal Biol.">
        <title>The genome of Xylona heveae provides a window into fungal endophytism.</title>
        <authorList>
            <person name="Gazis R."/>
            <person name="Kuo A."/>
            <person name="Riley R."/>
            <person name="LaButti K."/>
            <person name="Lipzen A."/>
            <person name="Lin J."/>
            <person name="Amirebrahimi M."/>
            <person name="Hesse C.N."/>
            <person name="Spatafora J.W."/>
            <person name="Henrissat B."/>
            <person name="Hainaut M."/>
            <person name="Grigoriev I.V."/>
            <person name="Hibbett D.S."/>
        </authorList>
    </citation>
    <scope>NUCLEOTIDE SEQUENCE [LARGE SCALE GENOMIC DNA]</scope>
    <source>
        <strain evidence="10 11">TC161</strain>
    </source>
</reference>
<dbReference type="InterPro" id="IPR036236">
    <property type="entry name" value="Znf_C2H2_sf"/>
</dbReference>
<feature type="compositionally biased region" description="Low complexity" evidence="8">
    <location>
        <begin position="213"/>
        <end position="226"/>
    </location>
</feature>
<dbReference type="PROSITE" id="PS00028">
    <property type="entry name" value="ZINC_FINGER_C2H2_1"/>
    <property type="match status" value="2"/>
</dbReference>
<proteinExistence type="predicted"/>
<feature type="compositionally biased region" description="Polar residues" evidence="8">
    <location>
        <begin position="254"/>
        <end position="279"/>
    </location>
</feature>
<dbReference type="AlphaFoldDB" id="A0A165ITJ5"/>
<feature type="compositionally biased region" description="Polar residues" evidence="8">
    <location>
        <begin position="38"/>
        <end position="47"/>
    </location>
</feature>
<dbReference type="GO" id="GO:0006351">
    <property type="term" value="P:DNA-templated transcription"/>
    <property type="evidence" value="ECO:0007669"/>
    <property type="project" value="InterPro"/>
</dbReference>
<sequence>MSLQAATPIRVGLGVGPGMSTDLANLPPSYADLAGPRSSLQASQSQRTRPRSQDDDPAESREDAWSPTDDHAASAGGGPSKKRRRSRRDQDKKFDCPHEGCDKSYTRAEHLYRHQLNHTPKQIFYCDFPDCTRSFVRQDLCARHKERHTARGSHLQRKDAPLHTITPMANTVPLTGSASTPSSAQPQVQALSSPDLLRARSETFLNSNRVAASPGSHGPHPSTSSPARASIASTSPQAGVEHLHSRSQGGPLGRSNSDSSYRPQTSLRELQASSPSAPNHTHFERRPSMTGIDANQRVSPNSPAHSMPPGTSAAPTYVETTCGDNLQFSPSMNVTSSVSTLGYNHTSNMTGMSNAAFGLQRPYVPQHNLSTFSSLPPPTHPIATMTAQAVSSVASEAPFKTSPPANTTAELDNAMRAAAGAVTDASLLDQMAAFSVPMFGEGYVRSPFSLGDNFACWLFDPPPFGNAGSPPQVQTLDPTGYPGAFDPSGMQFQSSYYSSGIPMGGMYPPPLPPQHPMTVTSILDTNLPESVLSEEKRQEILDLIQMRFNETGQEPFGKQKETLLDGDRDQDNHILSLHMMQTYISSYWYHFHPQLPILHKPTFVADRTPNLLLIAIIAIGASCLDKMHGYDMTTACAELANFLAWHLRWEVFSDADFRPPAKLWIFQTLLLLELYEKMYSTRMLHERAHIHHATTITLMRRGSSLIGRSPLDSPPSVRDDKSRSNSGSVSGAPSVTTPEEWWSQWIANEATRRAAFVAFVIDSTHATMFGHSAVMVAHEMRLPLPCDEALWSATSSAEVGRVEASLHANGVKPLTFLEGLKKTLNGQPVRTNSFGRTILMAGLLSVSWHMNQRDLQVSSLGVTQALGGRDKWRGALTRAFDFWKRDFDDLLVSQPDGVSTPYHYSNGLDEENVYEGRTVLHHLAHMAMHVDTVDCQIFAGATRLLGRSITKVDYHAAQRRMRENWAPSARARDATFYALRFLRQVLLPEENPHIGPAKAASAPETFDYSARDDFLLNRPWVLYYSALIVWSYGFALDGRVQPGQLPDLSTTELKVRDMRGFLRRVGGVRSPDDLAHIRDRNSCIGMLMLLSDMYQKTRWELLHEGARLLSIAGKKLKGEIE</sequence>
<evidence type="ECO:0000259" key="9">
    <source>
        <dbReference type="PROSITE" id="PS50157"/>
    </source>
</evidence>
<name>A0A165ITJ5_XYLHT</name>
<evidence type="ECO:0000256" key="8">
    <source>
        <dbReference type="SAM" id="MobiDB-lite"/>
    </source>
</evidence>
<feature type="region of interest" description="Disordered" evidence="8">
    <location>
        <begin position="145"/>
        <end position="191"/>
    </location>
</feature>
<feature type="domain" description="C2H2-type" evidence="9">
    <location>
        <begin position="124"/>
        <end position="153"/>
    </location>
</feature>
<dbReference type="GO" id="GO:0000785">
    <property type="term" value="C:chromatin"/>
    <property type="evidence" value="ECO:0007669"/>
    <property type="project" value="TreeGrafter"/>
</dbReference>
<dbReference type="InterPro" id="IPR007219">
    <property type="entry name" value="XnlR_reg_dom"/>
</dbReference>
<feature type="region of interest" description="Disordered" evidence="8">
    <location>
        <begin position="209"/>
        <end position="312"/>
    </location>
</feature>
<feature type="region of interest" description="Disordered" evidence="8">
    <location>
        <begin position="1"/>
        <end position="100"/>
    </location>
</feature>
<evidence type="ECO:0000256" key="5">
    <source>
        <dbReference type="ARBA" id="ARBA00022833"/>
    </source>
</evidence>
<dbReference type="InParanoid" id="A0A165ITJ5"/>
<evidence type="ECO:0000256" key="2">
    <source>
        <dbReference type="ARBA" id="ARBA00022723"/>
    </source>
</evidence>
<dbReference type="GO" id="GO:0008270">
    <property type="term" value="F:zinc ion binding"/>
    <property type="evidence" value="ECO:0007669"/>
    <property type="project" value="UniProtKB-KW"/>
</dbReference>
<protein>
    <recommendedName>
        <fullName evidence="9">C2H2-type domain-containing protein</fullName>
    </recommendedName>
</protein>
<dbReference type="PROSITE" id="PS50157">
    <property type="entry name" value="ZINC_FINGER_C2H2_2"/>
    <property type="match status" value="2"/>
</dbReference>
<dbReference type="PANTHER" id="PTHR40626">
    <property type="entry name" value="MIP31509P"/>
    <property type="match status" value="1"/>
</dbReference>
<feature type="compositionally biased region" description="Polar residues" evidence="8">
    <location>
        <begin position="724"/>
        <end position="736"/>
    </location>
</feature>
<dbReference type="SUPFAM" id="SSF57667">
    <property type="entry name" value="beta-beta-alpha zinc fingers"/>
    <property type="match status" value="1"/>
</dbReference>
<evidence type="ECO:0000313" key="10">
    <source>
        <dbReference type="EMBL" id="KZF25369.1"/>
    </source>
</evidence>
<dbReference type="CDD" id="cd12148">
    <property type="entry name" value="fungal_TF_MHR"/>
    <property type="match status" value="1"/>
</dbReference>
<evidence type="ECO:0000256" key="6">
    <source>
        <dbReference type="ARBA" id="ARBA00023242"/>
    </source>
</evidence>
<dbReference type="InterPro" id="IPR051059">
    <property type="entry name" value="VerF-like"/>
</dbReference>
<evidence type="ECO:0000256" key="4">
    <source>
        <dbReference type="ARBA" id="ARBA00022771"/>
    </source>
</evidence>
<dbReference type="RefSeq" id="XP_018190924.1">
    <property type="nucleotide sequence ID" value="XM_018334106.1"/>
</dbReference>
<dbReference type="Proteomes" id="UP000076632">
    <property type="component" value="Unassembled WGS sequence"/>
</dbReference>
<dbReference type="FunCoup" id="A0A165ITJ5">
    <property type="interactions" value="17"/>
</dbReference>
<dbReference type="GO" id="GO:0005634">
    <property type="term" value="C:nucleus"/>
    <property type="evidence" value="ECO:0007669"/>
    <property type="project" value="UniProtKB-SubCell"/>
</dbReference>
<keyword evidence="5" id="KW-0862">Zinc</keyword>
<evidence type="ECO:0000256" key="3">
    <source>
        <dbReference type="ARBA" id="ARBA00022737"/>
    </source>
</evidence>
<keyword evidence="3" id="KW-0677">Repeat</keyword>
<dbReference type="Gene3D" id="3.30.160.60">
    <property type="entry name" value="Classic Zinc Finger"/>
    <property type="match status" value="1"/>
</dbReference>
<comment type="subcellular location">
    <subcellularLocation>
        <location evidence="1">Nucleus</location>
    </subcellularLocation>
</comment>
<dbReference type="OrthoDB" id="427030at2759"/>
<accession>A0A165ITJ5</accession>
<keyword evidence="2" id="KW-0479">Metal-binding</keyword>